<dbReference type="PANTHER" id="PTHR23429">
    <property type="entry name" value="GLUCOSE-6-PHOSPHATE 1-DEHYDROGENASE G6PD"/>
    <property type="match status" value="1"/>
</dbReference>
<evidence type="ECO:0000256" key="4">
    <source>
        <dbReference type="ARBA" id="ARBA00022857"/>
    </source>
</evidence>
<dbReference type="GO" id="GO:0009051">
    <property type="term" value="P:pentose-phosphate shunt, oxidative branch"/>
    <property type="evidence" value="ECO:0007669"/>
    <property type="project" value="TreeGrafter"/>
</dbReference>
<dbReference type="Proteomes" id="UP000198507">
    <property type="component" value="Unassembled WGS sequence"/>
</dbReference>
<evidence type="ECO:0000256" key="6">
    <source>
        <dbReference type="ARBA" id="ARBA00023277"/>
    </source>
</evidence>
<comment type="catalytic activity">
    <reaction evidence="7">
        <text>D-glucose 6-phosphate + NADP(+) = 6-phospho-D-glucono-1,5-lactone + NADPH + H(+)</text>
        <dbReference type="Rhea" id="RHEA:15841"/>
        <dbReference type="ChEBI" id="CHEBI:15378"/>
        <dbReference type="ChEBI" id="CHEBI:57783"/>
        <dbReference type="ChEBI" id="CHEBI:57955"/>
        <dbReference type="ChEBI" id="CHEBI:58349"/>
        <dbReference type="ChEBI" id="CHEBI:61548"/>
        <dbReference type="EC" id="1.1.1.49"/>
    </reaction>
</comment>
<dbReference type="UniPathway" id="UPA00115">
    <property type="reaction ID" value="UER00408"/>
</dbReference>
<evidence type="ECO:0000313" key="11">
    <source>
        <dbReference type="Proteomes" id="UP000198507"/>
    </source>
</evidence>
<keyword evidence="5 7" id="KW-0560">Oxidoreductase</keyword>
<comment type="caution">
    <text evidence="7">Lacks conserved residue(s) required for the propagation of feature annotation.</text>
</comment>
<dbReference type="InterPro" id="IPR019796">
    <property type="entry name" value="G6P_DH_AS"/>
</dbReference>
<comment type="function">
    <text evidence="7">Catalyzes the oxidation of glucose 6-phosphate to 6-phosphogluconolactone.</text>
</comment>
<dbReference type="PROSITE" id="PS00069">
    <property type="entry name" value="G6P_DEHYDROGENASE"/>
    <property type="match status" value="1"/>
</dbReference>
<dbReference type="InterPro" id="IPR022675">
    <property type="entry name" value="G6P_DH_C"/>
</dbReference>
<keyword evidence="6 7" id="KW-0119">Carbohydrate metabolism</keyword>
<evidence type="ECO:0000259" key="9">
    <source>
        <dbReference type="Pfam" id="PF02781"/>
    </source>
</evidence>
<proteinExistence type="inferred from homology"/>
<dbReference type="GO" id="GO:0005829">
    <property type="term" value="C:cytosol"/>
    <property type="evidence" value="ECO:0007669"/>
    <property type="project" value="TreeGrafter"/>
</dbReference>
<dbReference type="OrthoDB" id="9802739at2"/>
<organism evidence="10 11">
    <name type="scientific">Geodermatophilus poikilotrophus</name>
    <dbReference type="NCBI Taxonomy" id="1333667"/>
    <lineage>
        <taxon>Bacteria</taxon>
        <taxon>Bacillati</taxon>
        <taxon>Actinomycetota</taxon>
        <taxon>Actinomycetes</taxon>
        <taxon>Geodermatophilales</taxon>
        <taxon>Geodermatophilaceae</taxon>
        <taxon>Geodermatophilus</taxon>
    </lineage>
</organism>
<evidence type="ECO:0000256" key="3">
    <source>
        <dbReference type="ARBA" id="ARBA00022526"/>
    </source>
</evidence>
<dbReference type="InterPro" id="IPR022674">
    <property type="entry name" value="G6P_DH_NAD-bd"/>
</dbReference>
<evidence type="ECO:0000313" key="10">
    <source>
        <dbReference type="EMBL" id="SET48961.1"/>
    </source>
</evidence>
<feature type="domain" description="Glucose-6-phosphate dehydrogenase C-terminal" evidence="9">
    <location>
        <begin position="189"/>
        <end position="457"/>
    </location>
</feature>
<feature type="binding site" evidence="7">
    <location>
        <position position="215"/>
    </location>
    <ligand>
        <name>substrate</name>
    </ligand>
</feature>
<dbReference type="SUPFAM" id="SSF51735">
    <property type="entry name" value="NAD(P)-binding Rossmann-fold domains"/>
    <property type="match status" value="1"/>
</dbReference>
<evidence type="ECO:0000256" key="7">
    <source>
        <dbReference type="HAMAP-Rule" id="MF_00966"/>
    </source>
</evidence>
<dbReference type="PIRSF" id="PIRSF000110">
    <property type="entry name" value="G6PD"/>
    <property type="match status" value="1"/>
</dbReference>
<feature type="binding site" evidence="7">
    <location>
        <position position="147"/>
    </location>
    <ligand>
        <name>NADP(+)</name>
        <dbReference type="ChEBI" id="CHEBI:58349"/>
    </ligand>
</feature>
<comment type="pathway">
    <text evidence="1 7">Carbohydrate degradation; pentose phosphate pathway; D-ribulose 5-phosphate from D-glucose 6-phosphate (oxidative stage): step 1/3.</text>
</comment>
<keyword evidence="4 7" id="KW-0521">NADP</keyword>
<dbReference type="InterPro" id="IPR001282">
    <property type="entry name" value="G6P_DH"/>
</dbReference>
<feature type="binding site" evidence="7">
    <location>
        <position position="325"/>
    </location>
    <ligand>
        <name>substrate</name>
    </ligand>
</feature>
<keyword evidence="3 7" id="KW-0313">Glucose metabolism</keyword>
<protein>
    <recommendedName>
        <fullName evidence="7">Glucose-6-phosphate 1-dehydrogenase</fullName>
        <shortName evidence="7">G6PD</shortName>
        <ecNumber evidence="7">1.1.1.49</ecNumber>
    </recommendedName>
</protein>
<dbReference type="Pfam" id="PF00479">
    <property type="entry name" value="G6PD_N"/>
    <property type="match status" value="1"/>
</dbReference>
<accession>A0A1I0ETR9</accession>
<dbReference type="GO" id="GO:0050661">
    <property type="term" value="F:NADP binding"/>
    <property type="evidence" value="ECO:0007669"/>
    <property type="project" value="UniProtKB-UniRule"/>
</dbReference>
<dbReference type="Pfam" id="PF02781">
    <property type="entry name" value="G6PD_C"/>
    <property type="match status" value="1"/>
</dbReference>
<dbReference type="EC" id="1.1.1.49" evidence="7"/>
<evidence type="ECO:0000256" key="2">
    <source>
        <dbReference type="ARBA" id="ARBA00009975"/>
    </source>
</evidence>
<dbReference type="Gene3D" id="3.40.50.720">
    <property type="entry name" value="NAD(P)-binding Rossmann-like Domain"/>
    <property type="match status" value="1"/>
</dbReference>
<dbReference type="EMBL" id="FOIE01000005">
    <property type="protein sequence ID" value="SET48961.1"/>
    <property type="molecule type" value="Genomic_DNA"/>
</dbReference>
<dbReference type="GO" id="GO:0006006">
    <property type="term" value="P:glucose metabolic process"/>
    <property type="evidence" value="ECO:0007669"/>
    <property type="project" value="UniProtKB-KW"/>
</dbReference>
<keyword evidence="11" id="KW-1185">Reference proteome</keyword>
<dbReference type="AlphaFoldDB" id="A0A1I0ETR9"/>
<feature type="binding site" evidence="7">
    <location>
        <position position="177"/>
    </location>
    <ligand>
        <name>substrate</name>
    </ligand>
</feature>
<feature type="binding site" evidence="7">
    <location>
        <position position="47"/>
    </location>
    <ligand>
        <name>NADP(+)</name>
        <dbReference type="ChEBI" id="CHEBI:58349"/>
    </ligand>
</feature>
<feature type="active site" description="Proton acceptor" evidence="7">
    <location>
        <position position="239"/>
    </location>
</feature>
<feature type="binding site" evidence="7">
    <location>
        <position position="234"/>
    </location>
    <ligand>
        <name>substrate</name>
    </ligand>
</feature>
<comment type="similarity">
    <text evidence="2 7">Belongs to the glucose-6-phosphate dehydrogenase family.</text>
</comment>
<feature type="binding site" evidence="7">
    <location>
        <position position="181"/>
    </location>
    <ligand>
        <name>substrate</name>
    </ligand>
</feature>
<gene>
    <name evidence="7" type="primary">zwf</name>
    <name evidence="10" type="ORF">SAMN04488546_2584</name>
</gene>
<evidence type="ECO:0000259" key="8">
    <source>
        <dbReference type="Pfam" id="PF00479"/>
    </source>
</evidence>
<dbReference type="SUPFAM" id="SSF55347">
    <property type="entry name" value="Glyceraldehyde-3-phosphate dehydrogenase-like, C-terminal domain"/>
    <property type="match status" value="1"/>
</dbReference>
<evidence type="ECO:0000256" key="5">
    <source>
        <dbReference type="ARBA" id="ARBA00023002"/>
    </source>
</evidence>
<reference evidence="11" key="1">
    <citation type="submission" date="2016-10" db="EMBL/GenBank/DDBJ databases">
        <authorList>
            <person name="Varghese N."/>
            <person name="Submissions S."/>
        </authorList>
    </citation>
    <scope>NUCLEOTIDE SEQUENCE [LARGE SCALE GENOMIC DNA]</scope>
    <source>
        <strain evidence="11">DSM 44209</strain>
    </source>
</reference>
<dbReference type="InterPro" id="IPR036291">
    <property type="entry name" value="NAD(P)-bd_dom_sf"/>
</dbReference>
<evidence type="ECO:0000256" key="1">
    <source>
        <dbReference type="ARBA" id="ARBA00004937"/>
    </source>
</evidence>
<dbReference type="GO" id="GO:0004345">
    <property type="term" value="F:glucose-6-phosphate dehydrogenase activity"/>
    <property type="evidence" value="ECO:0007669"/>
    <property type="project" value="UniProtKB-UniRule"/>
</dbReference>
<dbReference type="HAMAP" id="MF_00966">
    <property type="entry name" value="G6PD"/>
    <property type="match status" value="1"/>
</dbReference>
<feature type="domain" description="Glucose-6-phosphate dehydrogenase NAD-binding" evidence="8">
    <location>
        <begin position="10"/>
        <end position="185"/>
    </location>
</feature>
<dbReference type="PANTHER" id="PTHR23429:SF0">
    <property type="entry name" value="GLUCOSE-6-PHOSPHATE 1-DEHYDROGENASE"/>
    <property type="match status" value="1"/>
</dbReference>
<dbReference type="PRINTS" id="PR00079">
    <property type="entry name" value="G6PDHDRGNASE"/>
</dbReference>
<dbReference type="RefSeq" id="WP_091444698.1">
    <property type="nucleotide sequence ID" value="NZ_FOIE01000005.1"/>
</dbReference>
<dbReference type="Gene3D" id="3.30.360.10">
    <property type="entry name" value="Dihydrodipicolinate Reductase, domain 2"/>
    <property type="match status" value="1"/>
</dbReference>
<sequence>MTDLPPTVFVLFGATGDLARRMVLPAFFELAQRGLLPEDWRLVGNGRGDVSHEDFAGRVRDALTEFGPHPDQGPWEEFAGRLRFAGGGFEEADPGSLLDVLGEAREELGGDPQLVHYLAVPPSAFEKLTRALPQHGLTEGARVVYEKPYGTSPESFRELDDLVLSVLDEDQVFRIDHFLGKEGTQDLHVLRFANALFEHVWHRDHVAQVQIDVPEDLDVADRAEFYDATGAALDMLVTHLFQVAAEVAMEPPAGFSPADLQAAREGVLAAFRPLDPDEVVLGQFDGYTDTEGVADDSRTDTYVAARLWVDTDRWRGVPFVLRTGKRLAASEQRVSLLLRRPDGPVTDVPGHGNVLSLSLSGSGAVDLQVVAKEPGPDLSLATATATLELADVPGGTPLPPYVSLLHDVLVGDRSLFTSSDGLAHAWRAFAPLQQRPPQVHRYAPGSWGPPEAEALAEPCGWLLGDGRRD</sequence>
<name>A0A1I0ETR9_9ACTN</name>
<feature type="binding site" evidence="7">
    <location>
        <begin position="13"/>
        <end position="20"/>
    </location>
    <ligand>
        <name>NADP(+)</name>
        <dbReference type="ChEBI" id="CHEBI:58349"/>
    </ligand>
</feature>